<feature type="compositionally biased region" description="Low complexity" evidence="1">
    <location>
        <begin position="36"/>
        <end position="54"/>
    </location>
</feature>
<feature type="region of interest" description="Disordered" evidence="1">
    <location>
        <begin position="36"/>
        <end position="60"/>
    </location>
</feature>
<protein>
    <submittedName>
        <fullName evidence="2">Uncharacterized protein</fullName>
    </submittedName>
</protein>
<accession>A0A0C1Z2S0</accession>
<reference evidence="2 3" key="1">
    <citation type="submission" date="2014-12" db="EMBL/GenBank/DDBJ databases">
        <title>Genome assembly of Enhygromyxa salina DSM 15201.</title>
        <authorList>
            <person name="Sharma G."/>
            <person name="Subramanian S."/>
        </authorList>
    </citation>
    <scope>NUCLEOTIDE SEQUENCE [LARGE SCALE GENOMIC DNA]</scope>
    <source>
        <strain evidence="2 3">DSM 15201</strain>
    </source>
</reference>
<comment type="caution">
    <text evidence="2">The sequence shown here is derived from an EMBL/GenBank/DDBJ whole genome shotgun (WGS) entry which is preliminary data.</text>
</comment>
<dbReference type="AlphaFoldDB" id="A0A0C1Z2S0"/>
<evidence type="ECO:0000256" key="1">
    <source>
        <dbReference type="SAM" id="MobiDB-lite"/>
    </source>
</evidence>
<sequence>MGGWGRYARPGLDVLIDDDQLLVDFEAVRDKATLPASSAPSCSARASSPCSIARTPSNRS</sequence>
<proteinExistence type="predicted"/>
<dbReference type="Proteomes" id="UP000031599">
    <property type="component" value="Unassembled WGS sequence"/>
</dbReference>
<dbReference type="EMBL" id="JMCC02000182">
    <property type="protein sequence ID" value="KIG11769.1"/>
    <property type="molecule type" value="Genomic_DNA"/>
</dbReference>
<organism evidence="2 3">
    <name type="scientific">Enhygromyxa salina</name>
    <dbReference type="NCBI Taxonomy" id="215803"/>
    <lineage>
        <taxon>Bacteria</taxon>
        <taxon>Pseudomonadati</taxon>
        <taxon>Myxococcota</taxon>
        <taxon>Polyangia</taxon>
        <taxon>Nannocystales</taxon>
        <taxon>Nannocystaceae</taxon>
        <taxon>Enhygromyxa</taxon>
    </lineage>
</organism>
<name>A0A0C1Z2S0_9BACT</name>
<gene>
    <name evidence="2" type="ORF">DB30_02547</name>
</gene>
<evidence type="ECO:0000313" key="2">
    <source>
        <dbReference type="EMBL" id="KIG11769.1"/>
    </source>
</evidence>
<evidence type="ECO:0000313" key="3">
    <source>
        <dbReference type="Proteomes" id="UP000031599"/>
    </source>
</evidence>